<organism evidence="1 2">
    <name type="scientific">Acipenser oxyrinchus oxyrinchus</name>
    <dbReference type="NCBI Taxonomy" id="40147"/>
    <lineage>
        <taxon>Eukaryota</taxon>
        <taxon>Metazoa</taxon>
        <taxon>Chordata</taxon>
        <taxon>Craniata</taxon>
        <taxon>Vertebrata</taxon>
        <taxon>Euteleostomi</taxon>
        <taxon>Actinopterygii</taxon>
        <taxon>Chondrostei</taxon>
        <taxon>Acipenseriformes</taxon>
        <taxon>Acipenseridae</taxon>
        <taxon>Acipenser</taxon>
    </lineage>
</organism>
<protein>
    <submittedName>
        <fullName evidence="1">Uncharacterized protein</fullName>
    </submittedName>
</protein>
<gene>
    <name evidence="1" type="ORF">AOXY_G29461</name>
</gene>
<proteinExistence type="predicted"/>
<dbReference type="Gene3D" id="2.170.15.10">
    <property type="entry name" value="Proaerolysin, chain A, domain 3"/>
    <property type="match status" value="1"/>
</dbReference>
<evidence type="ECO:0000313" key="1">
    <source>
        <dbReference type="EMBL" id="KAK1153787.1"/>
    </source>
</evidence>
<dbReference type="EMBL" id="JAGXEW010000039">
    <property type="protein sequence ID" value="KAK1153787.1"/>
    <property type="molecule type" value="Genomic_DNA"/>
</dbReference>
<sequence length="180" mass="20083">MGLQFSKIFDSNPSSPLSFHPDVINFLPGGLSLTHGPAFGRWENIKTISNDSASPLKWNKKITKKVGYTKQKMSSIEHNWKISTSVSMESGALTTLIAKCQFSLSAEYSGQSVNTEQEEWSEATEVEESIEMTIQPHGKVYIWQYNLGLGKEAVLFCRDLKITKTSTRPTDIPLPHSNSN</sequence>
<keyword evidence="2" id="KW-1185">Reference proteome</keyword>
<name>A0AAD8CP51_ACIOX</name>
<accession>A0AAD8CP51</accession>
<evidence type="ECO:0000313" key="2">
    <source>
        <dbReference type="Proteomes" id="UP001230051"/>
    </source>
</evidence>
<reference evidence="1" key="1">
    <citation type="submission" date="2022-02" db="EMBL/GenBank/DDBJ databases">
        <title>Atlantic sturgeon de novo genome assembly.</title>
        <authorList>
            <person name="Stock M."/>
            <person name="Klopp C."/>
            <person name="Guiguen Y."/>
            <person name="Cabau C."/>
            <person name="Parinello H."/>
            <person name="Santidrian Yebra-Pimentel E."/>
            <person name="Kuhl H."/>
            <person name="Dirks R.P."/>
            <person name="Guessner J."/>
            <person name="Wuertz S."/>
            <person name="Du K."/>
            <person name="Schartl M."/>
        </authorList>
    </citation>
    <scope>NUCLEOTIDE SEQUENCE</scope>
    <source>
        <strain evidence="1">STURGEONOMICS-FGT-2020</strain>
        <tissue evidence="1">Whole blood</tissue>
    </source>
</reference>
<dbReference type="Proteomes" id="UP001230051">
    <property type="component" value="Unassembled WGS sequence"/>
</dbReference>
<comment type="caution">
    <text evidence="1">The sequence shown here is derived from an EMBL/GenBank/DDBJ whole genome shotgun (WGS) entry which is preliminary data.</text>
</comment>
<dbReference type="AlphaFoldDB" id="A0AAD8CP51"/>